<protein>
    <recommendedName>
        <fullName evidence="3">Hcp1 family type VI secretion system effector</fullName>
    </recommendedName>
</protein>
<comment type="caution">
    <text evidence="1">The sequence shown here is derived from an EMBL/GenBank/DDBJ whole genome shotgun (WGS) entry which is preliminary data.</text>
</comment>
<dbReference type="Pfam" id="PF05638">
    <property type="entry name" value="T6SS_HCP"/>
    <property type="match status" value="1"/>
</dbReference>
<dbReference type="EMBL" id="AUWY01000065">
    <property type="protein sequence ID" value="EQB32627.1"/>
    <property type="molecule type" value="Genomic_DNA"/>
</dbReference>
<dbReference type="Gene3D" id="2.30.110.20">
    <property type="entry name" value="Hcp1-like"/>
    <property type="match status" value="1"/>
</dbReference>
<keyword evidence="2" id="KW-1185">Reference proteome</keyword>
<dbReference type="RefSeq" id="WP_021317585.1">
    <property type="nucleotide sequence ID" value="NZ_AUWY01000065.1"/>
</dbReference>
<dbReference type="PANTHER" id="PTHR36152:SF1">
    <property type="entry name" value="UBIQUITIN-LIKE DOMAIN-CONTAINING PROTEIN"/>
    <property type="match status" value="1"/>
</dbReference>
<dbReference type="PATRIC" id="fig|1346791.3.peg.1645"/>
<evidence type="ECO:0000313" key="1">
    <source>
        <dbReference type="EMBL" id="EQB32627.1"/>
    </source>
</evidence>
<dbReference type="STRING" id="1346791.M529_08575"/>
<dbReference type="AlphaFoldDB" id="T0J736"/>
<dbReference type="InterPro" id="IPR036624">
    <property type="entry name" value="Hcp1-lik_sf"/>
</dbReference>
<dbReference type="eggNOG" id="COG3157">
    <property type="taxonomic scope" value="Bacteria"/>
</dbReference>
<dbReference type="InterPro" id="IPR008514">
    <property type="entry name" value="T6SS_Hcp"/>
</dbReference>
<dbReference type="Proteomes" id="UP000015523">
    <property type="component" value="Unassembled WGS sequence"/>
</dbReference>
<sequence length="160" mass="16829">MLVDIFLKLQGINGESEDSKHKKEIDVQGWSWGMANMGTAHMGGGAGTGKASFNDIVVTKYVDLASTSLMKACASGKHIPEAVLTVRKAGENPLEYVIITMKKVFIANIQVGGNSGSEQTAENITLNFAEVDFAYKGQGGAGTAEGGDSFKWNIPANAAS</sequence>
<proteinExistence type="predicted"/>
<evidence type="ECO:0008006" key="3">
    <source>
        <dbReference type="Google" id="ProtNLM"/>
    </source>
</evidence>
<reference evidence="1 2" key="1">
    <citation type="journal article" date="2013" name="Genome Announc.">
        <title>Draft Genome Sequence of Sphingobium ummariense Strain RL-3, a Hexachlorocyclohexane-Degrading Bacterium.</title>
        <authorList>
            <person name="Kohli P."/>
            <person name="Dua A."/>
            <person name="Sangwan N."/>
            <person name="Oldach P."/>
            <person name="Khurana J.P."/>
            <person name="Lal R."/>
        </authorList>
    </citation>
    <scope>NUCLEOTIDE SEQUENCE [LARGE SCALE GENOMIC DNA]</scope>
    <source>
        <strain evidence="1 2">RL-3</strain>
    </source>
</reference>
<evidence type="ECO:0000313" key="2">
    <source>
        <dbReference type="Proteomes" id="UP000015523"/>
    </source>
</evidence>
<dbReference type="SUPFAM" id="SSF141452">
    <property type="entry name" value="Hcp1-like"/>
    <property type="match status" value="1"/>
</dbReference>
<dbReference type="OrthoDB" id="4865570at2"/>
<organism evidence="1 2">
    <name type="scientific">Sphingobium ummariense RL-3</name>
    <dbReference type="NCBI Taxonomy" id="1346791"/>
    <lineage>
        <taxon>Bacteria</taxon>
        <taxon>Pseudomonadati</taxon>
        <taxon>Pseudomonadota</taxon>
        <taxon>Alphaproteobacteria</taxon>
        <taxon>Sphingomonadales</taxon>
        <taxon>Sphingomonadaceae</taxon>
        <taxon>Sphingobium</taxon>
    </lineage>
</organism>
<dbReference type="PANTHER" id="PTHR36152">
    <property type="entry name" value="CYTOPLASMIC PROTEIN-RELATED"/>
    <property type="match status" value="1"/>
</dbReference>
<accession>T0J736</accession>
<name>T0J736_9SPHN</name>
<dbReference type="InterPro" id="IPR053165">
    <property type="entry name" value="HSI-I_assembly_Hcp1"/>
</dbReference>
<gene>
    <name evidence="1" type="ORF">M529_08575</name>
</gene>